<protein>
    <recommendedName>
        <fullName evidence="3">Transglycosylase</fullName>
    </recommendedName>
</protein>
<evidence type="ECO:0000313" key="1">
    <source>
        <dbReference type="EMBL" id="QJA84651.1"/>
    </source>
</evidence>
<evidence type="ECO:0008006" key="3">
    <source>
        <dbReference type="Google" id="ProtNLM"/>
    </source>
</evidence>
<proteinExistence type="predicted"/>
<sequence>MTRLAALLTLAILLLPFSAEARWSPGAGQRIAQDWELIRQAAWVAGLEPRHATLLAAIVAHETHYRPLRGGRRGQMWGPGQVHWASWGELLRRRHIAEEPEDLLDEYVGLLASATVLVQLQRRYSRSLEITLCLYGIGPRALQYDVDCQYSRAVLANLPRVQAALWLIPGPVMVAGEVL</sequence>
<gene>
    <name evidence="1" type="ORF">MM415A00178_0061</name>
    <name evidence="2" type="ORF">MM415B03023_0003</name>
</gene>
<evidence type="ECO:0000313" key="2">
    <source>
        <dbReference type="EMBL" id="QJA87269.1"/>
    </source>
</evidence>
<dbReference type="AlphaFoldDB" id="A0A6M3KSX5"/>
<dbReference type="EMBL" id="MT142693">
    <property type="protein sequence ID" value="QJA87269.1"/>
    <property type="molecule type" value="Genomic_DNA"/>
</dbReference>
<reference evidence="1" key="1">
    <citation type="submission" date="2020-03" db="EMBL/GenBank/DDBJ databases">
        <title>The deep terrestrial virosphere.</title>
        <authorList>
            <person name="Holmfeldt K."/>
            <person name="Nilsson E."/>
            <person name="Simone D."/>
            <person name="Lopez-Fernandez M."/>
            <person name="Wu X."/>
            <person name="de Brujin I."/>
            <person name="Lundin D."/>
            <person name="Andersson A."/>
            <person name="Bertilsson S."/>
            <person name="Dopson M."/>
        </authorList>
    </citation>
    <scope>NUCLEOTIDE SEQUENCE</scope>
    <source>
        <strain evidence="1">MM415A00178</strain>
        <strain evidence="2">MM415B03023</strain>
    </source>
</reference>
<dbReference type="Gene3D" id="1.10.530.10">
    <property type="match status" value="1"/>
</dbReference>
<dbReference type="SUPFAM" id="SSF53955">
    <property type="entry name" value="Lysozyme-like"/>
    <property type="match status" value="1"/>
</dbReference>
<name>A0A6M3KSX5_9ZZZZ</name>
<dbReference type="EMBL" id="MT142532">
    <property type="protein sequence ID" value="QJA84651.1"/>
    <property type="molecule type" value="Genomic_DNA"/>
</dbReference>
<organism evidence="1">
    <name type="scientific">viral metagenome</name>
    <dbReference type="NCBI Taxonomy" id="1070528"/>
    <lineage>
        <taxon>unclassified sequences</taxon>
        <taxon>metagenomes</taxon>
        <taxon>organismal metagenomes</taxon>
    </lineage>
</organism>
<dbReference type="InterPro" id="IPR023346">
    <property type="entry name" value="Lysozyme-like_dom_sf"/>
</dbReference>
<accession>A0A6M3KSX5</accession>